<dbReference type="InterPro" id="IPR006059">
    <property type="entry name" value="SBP"/>
</dbReference>
<feature type="chain" id="PRO_5046974109" evidence="2">
    <location>
        <begin position="22"/>
        <end position="468"/>
    </location>
</feature>
<evidence type="ECO:0000256" key="1">
    <source>
        <dbReference type="SAM" id="MobiDB-lite"/>
    </source>
</evidence>
<feature type="signal peptide" evidence="2">
    <location>
        <begin position="1"/>
        <end position="21"/>
    </location>
</feature>
<dbReference type="EMBL" id="JACXZA010000005">
    <property type="protein sequence ID" value="MBD3921191.1"/>
    <property type="molecule type" value="Genomic_DNA"/>
</dbReference>
<protein>
    <submittedName>
        <fullName evidence="3">Extracellular solute-binding protein</fullName>
    </submittedName>
</protein>
<name>A0ABR8MZ28_9BACL</name>
<comment type="caution">
    <text evidence="3">The sequence shown here is derived from an EMBL/GenBank/DDBJ whole genome shotgun (WGS) entry which is preliminary data.</text>
</comment>
<dbReference type="Pfam" id="PF01547">
    <property type="entry name" value="SBP_bac_1"/>
    <property type="match status" value="1"/>
</dbReference>
<dbReference type="PANTHER" id="PTHR43649:SF12">
    <property type="entry name" value="DIACETYLCHITOBIOSE BINDING PROTEIN DASA"/>
    <property type="match status" value="1"/>
</dbReference>
<evidence type="ECO:0000313" key="4">
    <source>
        <dbReference type="Proteomes" id="UP000609346"/>
    </source>
</evidence>
<dbReference type="Gene3D" id="3.40.190.10">
    <property type="entry name" value="Periplasmic binding protein-like II"/>
    <property type="match status" value="1"/>
</dbReference>
<dbReference type="Proteomes" id="UP000609346">
    <property type="component" value="Unassembled WGS sequence"/>
</dbReference>
<evidence type="ECO:0000313" key="3">
    <source>
        <dbReference type="EMBL" id="MBD3921191.1"/>
    </source>
</evidence>
<dbReference type="PROSITE" id="PS51257">
    <property type="entry name" value="PROKAR_LIPOPROTEIN"/>
    <property type="match status" value="1"/>
</dbReference>
<proteinExistence type="predicted"/>
<dbReference type="PANTHER" id="PTHR43649">
    <property type="entry name" value="ARABINOSE-BINDING PROTEIN-RELATED"/>
    <property type="match status" value="1"/>
</dbReference>
<gene>
    <name evidence="3" type="ORF">H8B09_20655</name>
</gene>
<keyword evidence="4" id="KW-1185">Reference proteome</keyword>
<organism evidence="3 4">
    <name type="scientific">Paenibacillus terricola</name>
    <dbReference type="NCBI Taxonomy" id="2763503"/>
    <lineage>
        <taxon>Bacteria</taxon>
        <taxon>Bacillati</taxon>
        <taxon>Bacillota</taxon>
        <taxon>Bacilli</taxon>
        <taxon>Bacillales</taxon>
        <taxon>Paenibacillaceae</taxon>
        <taxon>Paenibacillus</taxon>
    </lineage>
</organism>
<dbReference type="RefSeq" id="WP_224753819.1">
    <property type="nucleotide sequence ID" value="NZ_JACXZA010000005.1"/>
</dbReference>
<sequence length="468" mass="51992">MKRKISRMCMMLIAVMLAATACSSGSGSSTNEEEDWEDGFIEKEPATVQPKTETDDNAKVDNEERVTLTVNYFYENENMLATMKKAAEGYIAKHPGFRIDWKLIDASSSTNVADLIQSSDPHDVFWIPSWLTYQDFVTSGKLLDLSPYQGEMGGDAYYESLASRFTYDGRSYALPVASSSYVIYYNKKLMSGDMAPSLSWTYEDMIRSAKTIMKEQNSAGIVLAGILLQTAGQAYGGEALNTDRTQFELNERYREGLSVMLRALTEDRIDGRAEADWKNGTGFDSSINSDFFEGKVPMMAGYSWQLHDVLQRMPDVDIAPFPAGPAKQQGVGYTDGLAVSTASTHQQEAIELVQYLSGSEEANIVYVNDHYSLPLVLTDQVRAAWRSSFTDPSLAEKLEYIVQTDSGNMYTATAAPGFQNALVQFSNLLISPDKGLISGTRKLDDEFDRAIEKINADWKLEQDKAAKP</sequence>
<keyword evidence="2" id="KW-0732">Signal</keyword>
<accession>A0ABR8MZ28</accession>
<evidence type="ECO:0000256" key="2">
    <source>
        <dbReference type="SAM" id="SignalP"/>
    </source>
</evidence>
<feature type="region of interest" description="Disordered" evidence="1">
    <location>
        <begin position="24"/>
        <end position="56"/>
    </location>
</feature>
<dbReference type="InterPro" id="IPR050490">
    <property type="entry name" value="Bact_solute-bd_prot1"/>
</dbReference>
<reference evidence="3 4" key="1">
    <citation type="submission" date="2020-09" db="EMBL/GenBank/DDBJ databases">
        <title>Paenibacillus sp. strain PR3 16S rRNA gene Genome sequencing and assembly.</title>
        <authorList>
            <person name="Kim J."/>
        </authorList>
    </citation>
    <scope>NUCLEOTIDE SEQUENCE [LARGE SCALE GENOMIC DNA]</scope>
    <source>
        <strain evidence="3 4">PR3</strain>
    </source>
</reference>
<dbReference type="SUPFAM" id="SSF53850">
    <property type="entry name" value="Periplasmic binding protein-like II"/>
    <property type="match status" value="1"/>
</dbReference>